<gene>
    <name evidence="8" type="ORF">GA0070563_12271</name>
</gene>
<dbReference type="PANTHER" id="PTHR35807">
    <property type="entry name" value="TRANSCRIPTIONAL REGULATOR REDD-RELATED"/>
    <property type="match status" value="1"/>
</dbReference>
<dbReference type="InterPro" id="IPR011990">
    <property type="entry name" value="TPR-like_helical_dom_sf"/>
</dbReference>
<evidence type="ECO:0000256" key="4">
    <source>
        <dbReference type="ARBA" id="ARBA00023163"/>
    </source>
</evidence>
<dbReference type="GO" id="GO:0000160">
    <property type="term" value="P:phosphorelay signal transduction system"/>
    <property type="evidence" value="ECO:0007669"/>
    <property type="project" value="InterPro"/>
</dbReference>
<evidence type="ECO:0000313" key="8">
    <source>
        <dbReference type="EMBL" id="SCF49486.1"/>
    </source>
</evidence>
<dbReference type="InterPro" id="IPR001867">
    <property type="entry name" value="OmpR/PhoB-type_DNA-bd"/>
</dbReference>
<dbReference type="GO" id="GO:0006355">
    <property type="term" value="P:regulation of DNA-templated transcription"/>
    <property type="evidence" value="ECO:0007669"/>
    <property type="project" value="InterPro"/>
</dbReference>
<dbReference type="Proteomes" id="UP000183585">
    <property type="component" value="Unassembled WGS sequence"/>
</dbReference>
<keyword evidence="4" id="KW-0804">Transcription</keyword>
<dbReference type="Pfam" id="PF03704">
    <property type="entry name" value="BTAD"/>
    <property type="match status" value="1"/>
</dbReference>
<dbReference type="AlphaFoldDB" id="A0A1C5AWF6"/>
<organism evidence="8 9">
    <name type="scientific">Micromonospora carbonacea</name>
    <dbReference type="NCBI Taxonomy" id="47853"/>
    <lineage>
        <taxon>Bacteria</taxon>
        <taxon>Bacillati</taxon>
        <taxon>Actinomycetota</taxon>
        <taxon>Actinomycetes</taxon>
        <taxon>Micromonosporales</taxon>
        <taxon>Micromonosporaceae</taxon>
        <taxon>Micromonospora</taxon>
    </lineage>
</organism>
<evidence type="ECO:0000313" key="9">
    <source>
        <dbReference type="Proteomes" id="UP000183585"/>
    </source>
</evidence>
<dbReference type="Pfam" id="PF00486">
    <property type="entry name" value="Trans_reg_C"/>
    <property type="match status" value="1"/>
</dbReference>
<evidence type="ECO:0000256" key="5">
    <source>
        <dbReference type="PROSITE-ProRule" id="PRU01091"/>
    </source>
</evidence>
<dbReference type="InterPro" id="IPR051677">
    <property type="entry name" value="AfsR-DnrI-RedD_regulator"/>
</dbReference>
<evidence type="ECO:0000259" key="7">
    <source>
        <dbReference type="PROSITE" id="PS51755"/>
    </source>
</evidence>
<dbReference type="PRINTS" id="PR00364">
    <property type="entry name" value="DISEASERSIST"/>
</dbReference>
<sequence>MGGFSIAMLGDLQVQTAGRSVPVPGTKQRLLLATLALRSGQIVSVDELVERVWDEDPPRSARTTLRGYVRRLRSVLRGAGRTDSTAIDFDAGGYRLMVESESIDLNRFRRLRQEATTCADPLGEAELLAEALRLWRGRPLSGLGTARWADDIAVGLEEEMLQTVERQCDLSLDRDEAWMVSSEVQRLIAYYPLRETLWHRLILSLHRGGRTAEALSRYQQVRQLLADQLGVAPSANLRALHLRILSENTKLEGEVRPPTAVSAVRTPTLPADRFVGRRGEMGALDHLCRDTARVVVLDGGAGVGKTALVRHWLEHTSLSFPNGRLYLDLRGSRPGQALSPGEVAAELLRAFGTGDDDIPEGDLSRIALCRLVLTSRRMLVVLDDARDHHQVEKLLPGVGGVVLITSQNQLRGLVARNGAARLSVGRLRPDEGRELVGALLKQSRRAVDADAVDQLLDLCAGLPLALRIAIERFCRITELSLGQLVAELRDERNLLDLLQTDDDAEANIRVALSRAFNWLEPAETILLRRLSSRLWPSFDLDAAAGLMEVDRAQVRVLLERLISMSLVEQRGSGSYRIHRLQQAVVRDWAPADATAAPRHQDSAALRPPALDGDHGGLRGSSYESASPRQDHPRCTGRCQPGGNRKSVHTNWRGEAGCP</sequence>
<dbReference type="CDD" id="cd15831">
    <property type="entry name" value="BTAD"/>
    <property type="match status" value="1"/>
</dbReference>
<dbReference type="InterPro" id="IPR036388">
    <property type="entry name" value="WH-like_DNA-bd_sf"/>
</dbReference>
<reference evidence="9" key="1">
    <citation type="submission" date="2016-06" db="EMBL/GenBank/DDBJ databases">
        <authorList>
            <person name="Varghese N."/>
            <person name="Submissions Spin"/>
        </authorList>
    </citation>
    <scope>NUCLEOTIDE SEQUENCE [LARGE SCALE GENOMIC DNA]</scope>
    <source>
        <strain evidence="9">DSM 43168</strain>
    </source>
</reference>
<dbReference type="InterPro" id="IPR002182">
    <property type="entry name" value="NB-ARC"/>
</dbReference>
<name>A0A1C5AWF6_9ACTN</name>
<dbReference type="Gene3D" id="1.25.40.10">
    <property type="entry name" value="Tetratricopeptide repeat domain"/>
    <property type="match status" value="1"/>
</dbReference>
<dbReference type="SUPFAM" id="SSF52540">
    <property type="entry name" value="P-loop containing nucleoside triphosphate hydrolases"/>
    <property type="match status" value="1"/>
</dbReference>
<comment type="similarity">
    <text evidence="1">Belongs to the AfsR/DnrI/RedD regulatory family.</text>
</comment>
<dbReference type="SUPFAM" id="SSF48452">
    <property type="entry name" value="TPR-like"/>
    <property type="match status" value="1"/>
</dbReference>
<evidence type="ECO:0000256" key="3">
    <source>
        <dbReference type="ARBA" id="ARBA00023125"/>
    </source>
</evidence>
<evidence type="ECO:0000256" key="2">
    <source>
        <dbReference type="ARBA" id="ARBA00023015"/>
    </source>
</evidence>
<dbReference type="Pfam" id="PF00931">
    <property type="entry name" value="NB-ARC"/>
    <property type="match status" value="1"/>
</dbReference>
<dbReference type="PROSITE" id="PS51755">
    <property type="entry name" value="OMPR_PHOB"/>
    <property type="match status" value="1"/>
</dbReference>
<dbReference type="InterPro" id="IPR005158">
    <property type="entry name" value="BTAD"/>
</dbReference>
<keyword evidence="2" id="KW-0805">Transcription regulation</keyword>
<feature type="domain" description="OmpR/PhoB-type" evidence="7">
    <location>
        <begin position="1"/>
        <end position="98"/>
    </location>
</feature>
<accession>A0A1C5AWF6</accession>
<proteinExistence type="inferred from homology"/>
<keyword evidence="9" id="KW-1185">Reference proteome</keyword>
<dbReference type="SMART" id="SM00862">
    <property type="entry name" value="Trans_reg_C"/>
    <property type="match status" value="1"/>
</dbReference>
<dbReference type="EMBL" id="FMCT01000022">
    <property type="protein sequence ID" value="SCF49486.1"/>
    <property type="molecule type" value="Genomic_DNA"/>
</dbReference>
<dbReference type="SUPFAM" id="SSF46894">
    <property type="entry name" value="C-terminal effector domain of the bipartite response regulators"/>
    <property type="match status" value="1"/>
</dbReference>
<dbReference type="PANTHER" id="PTHR35807:SF1">
    <property type="entry name" value="TRANSCRIPTIONAL REGULATOR REDD"/>
    <property type="match status" value="1"/>
</dbReference>
<keyword evidence="3 5" id="KW-0238">DNA-binding</keyword>
<evidence type="ECO:0000256" key="6">
    <source>
        <dbReference type="SAM" id="MobiDB-lite"/>
    </source>
</evidence>
<dbReference type="GO" id="GO:0043531">
    <property type="term" value="F:ADP binding"/>
    <property type="evidence" value="ECO:0007669"/>
    <property type="project" value="InterPro"/>
</dbReference>
<dbReference type="GO" id="GO:0003677">
    <property type="term" value="F:DNA binding"/>
    <property type="evidence" value="ECO:0007669"/>
    <property type="project" value="UniProtKB-UniRule"/>
</dbReference>
<feature type="region of interest" description="Disordered" evidence="6">
    <location>
        <begin position="592"/>
        <end position="658"/>
    </location>
</feature>
<evidence type="ECO:0000256" key="1">
    <source>
        <dbReference type="ARBA" id="ARBA00005820"/>
    </source>
</evidence>
<protein>
    <submittedName>
        <fullName evidence="8">DNA-binding transcriptional activator of the SARP family</fullName>
    </submittedName>
</protein>
<dbReference type="InterPro" id="IPR027417">
    <property type="entry name" value="P-loop_NTPase"/>
</dbReference>
<dbReference type="SMART" id="SM01043">
    <property type="entry name" value="BTAD"/>
    <property type="match status" value="1"/>
</dbReference>
<dbReference type="Gene3D" id="1.10.10.10">
    <property type="entry name" value="Winged helix-like DNA-binding domain superfamily/Winged helix DNA-binding domain"/>
    <property type="match status" value="1"/>
</dbReference>
<feature type="DNA-binding region" description="OmpR/PhoB-type" evidence="5">
    <location>
        <begin position="1"/>
        <end position="98"/>
    </location>
</feature>
<dbReference type="Gene3D" id="3.40.50.300">
    <property type="entry name" value="P-loop containing nucleotide triphosphate hydrolases"/>
    <property type="match status" value="1"/>
</dbReference>
<dbReference type="InterPro" id="IPR016032">
    <property type="entry name" value="Sig_transdc_resp-reg_C-effctor"/>
</dbReference>